<comment type="caution">
    <text evidence="7">The sequence shown here is derived from an EMBL/GenBank/DDBJ whole genome shotgun (WGS) entry which is preliminary data.</text>
</comment>
<dbReference type="PRINTS" id="PR00038">
    <property type="entry name" value="HTHLUXR"/>
</dbReference>
<dbReference type="SUPFAM" id="SSF88659">
    <property type="entry name" value="Sigma3 and sigma4 domains of RNA polymerase sigma factors"/>
    <property type="match status" value="1"/>
</dbReference>
<keyword evidence="4" id="KW-0804">Transcription</keyword>
<dbReference type="PANTHER" id="PTHR43133:SF46">
    <property type="entry name" value="RNA POLYMERASE SIGMA-70 FACTOR ECF SUBFAMILY"/>
    <property type="match status" value="1"/>
</dbReference>
<name>A0A0C3RFG1_9PORP</name>
<evidence type="ECO:0000259" key="5">
    <source>
        <dbReference type="Pfam" id="PF04542"/>
    </source>
</evidence>
<dbReference type="SUPFAM" id="SSF88946">
    <property type="entry name" value="Sigma2 domain of RNA polymerase sigma factors"/>
    <property type="match status" value="1"/>
</dbReference>
<dbReference type="InterPro" id="IPR013324">
    <property type="entry name" value="RNA_pol_sigma_r3/r4-like"/>
</dbReference>
<keyword evidence="2" id="KW-0805">Transcription regulation</keyword>
<evidence type="ECO:0000256" key="3">
    <source>
        <dbReference type="ARBA" id="ARBA00023082"/>
    </source>
</evidence>
<feature type="domain" description="RNA polymerase sigma factor 70 region 4 type 2" evidence="6">
    <location>
        <begin position="106"/>
        <end position="157"/>
    </location>
</feature>
<evidence type="ECO:0000259" key="6">
    <source>
        <dbReference type="Pfam" id="PF08281"/>
    </source>
</evidence>
<dbReference type="RefSeq" id="WP_041505381.1">
    <property type="nucleotide sequence ID" value="NZ_JPIU01000040.1"/>
</dbReference>
<dbReference type="Pfam" id="PF04542">
    <property type="entry name" value="Sigma70_r2"/>
    <property type="match status" value="1"/>
</dbReference>
<sequence length="169" mass="20178">MGEVLKLEVFIRKYYTTLCTSALHYVNSPDIAQDIAQEVIIKFWENRKEHQNLNSIENFLFIMIRNESLNYLRSCQRETKRYDKIINEESEDPHILNMLIEEETNQILLHAINQLPRQMARIMRLVLSGYENKEIAELLGASVNTIKTLKYAALRKLREYFEKHQYNIR</sequence>
<evidence type="ECO:0000313" key="7">
    <source>
        <dbReference type="EMBL" id="KIO43974.1"/>
    </source>
</evidence>
<comment type="similarity">
    <text evidence="1">Belongs to the sigma-70 factor family. ECF subfamily.</text>
</comment>
<feature type="domain" description="RNA polymerase sigma-70 region 2" evidence="5">
    <location>
        <begin position="11"/>
        <end position="77"/>
    </location>
</feature>
<dbReference type="InterPro" id="IPR014284">
    <property type="entry name" value="RNA_pol_sigma-70_dom"/>
</dbReference>
<dbReference type="AlphaFoldDB" id="A0A0C3RFG1"/>
<organism evidence="7 8">
    <name type="scientific">Sanguibacteroides justesenii</name>
    <dbReference type="NCBI Taxonomy" id="1547597"/>
    <lineage>
        <taxon>Bacteria</taxon>
        <taxon>Pseudomonadati</taxon>
        <taxon>Bacteroidota</taxon>
        <taxon>Bacteroidia</taxon>
        <taxon>Bacteroidales</taxon>
        <taxon>Porphyromonadaceae</taxon>
        <taxon>Sanguibacteroides</taxon>
    </lineage>
</organism>
<dbReference type="Gene3D" id="1.10.1740.10">
    <property type="match status" value="1"/>
</dbReference>
<dbReference type="Gene3D" id="1.10.10.10">
    <property type="entry name" value="Winged helix-like DNA-binding domain superfamily/Winged helix DNA-binding domain"/>
    <property type="match status" value="1"/>
</dbReference>
<dbReference type="Pfam" id="PF08281">
    <property type="entry name" value="Sigma70_r4_2"/>
    <property type="match status" value="1"/>
</dbReference>
<evidence type="ECO:0000256" key="1">
    <source>
        <dbReference type="ARBA" id="ARBA00010641"/>
    </source>
</evidence>
<evidence type="ECO:0000313" key="8">
    <source>
        <dbReference type="Proteomes" id="UP000031980"/>
    </source>
</evidence>
<reference evidence="7 8" key="1">
    <citation type="submission" date="2014-07" db="EMBL/GenBank/DDBJ databases">
        <title>Porphyromonadaceae bacterium OUH 308042 = ATCC BAA-2681 = DSM 28342 draft genome.</title>
        <authorList>
            <person name="Sydenham T.V."/>
            <person name="Hasman H."/>
            <person name="Justensen U.S."/>
        </authorList>
    </citation>
    <scope>NUCLEOTIDE SEQUENCE [LARGE SCALE GENOMIC DNA]</scope>
    <source>
        <strain evidence="7 8">OUH 308042</strain>
    </source>
</reference>
<dbReference type="InterPro" id="IPR000792">
    <property type="entry name" value="Tscrpt_reg_LuxR_C"/>
</dbReference>
<dbReference type="InterPro" id="IPR039425">
    <property type="entry name" value="RNA_pol_sigma-70-like"/>
</dbReference>
<evidence type="ECO:0000256" key="2">
    <source>
        <dbReference type="ARBA" id="ARBA00023015"/>
    </source>
</evidence>
<dbReference type="InterPro" id="IPR007627">
    <property type="entry name" value="RNA_pol_sigma70_r2"/>
</dbReference>
<keyword evidence="8" id="KW-1185">Reference proteome</keyword>
<evidence type="ECO:0000256" key="4">
    <source>
        <dbReference type="ARBA" id="ARBA00023163"/>
    </source>
</evidence>
<gene>
    <name evidence="7" type="ORF">BA92_11310</name>
</gene>
<dbReference type="NCBIfam" id="TIGR02937">
    <property type="entry name" value="sigma70-ECF"/>
    <property type="match status" value="1"/>
</dbReference>
<dbReference type="OrthoDB" id="759001at2"/>
<dbReference type="GO" id="GO:0016987">
    <property type="term" value="F:sigma factor activity"/>
    <property type="evidence" value="ECO:0007669"/>
    <property type="project" value="UniProtKB-KW"/>
</dbReference>
<dbReference type="InterPro" id="IPR013249">
    <property type="entry name" value="RNA_pol_sigma70_r4_t2"/>
</dbReference>
<dbReference type="InterPro" id="IPR036388">
    <property type="entry name" value="WH-like_DNA-bd_sf"/>
</dbReference>
<dbReference type="EMBL" id="JPIU01000040">
    <property type="protein sequence ID" value="KIO43974.1"/>
    <property type="molecule type" value="Genomic_DNA"/>
</dbReference>
<proteinExistence type="inferred from homology"/>
<dbReference type="Proteomes" id="UP000031980">
    <property type="component" value="Unassembled WGS sequence"/>
</dbReference>
<protein>
    <submittedName>
        <fullName evidence="7">RNA polymerase subunit sigma-24</fullName>
    </submittedName>
</protein>
<accession>A0A0C3RFG1</accession>
<dbReference type="PANTHER" id="PTHR43133">
    <property type="entry name" value="RNA POLYMERASE ECF-TYPE SIGMA FACTO"/>
    <property type="match status" value="1"/>
</dbReference>
<keyword evidence="3" id="KW-0731">Sigma factor</keyword>
<dbReference type="GO" id="GO:0003677">
    <property type="term" value="F:DNA binding"/>
    <property type="evidence" value="ECO:0007669"/>
    <property type="project" value="InterPro"/>
</dbReference>
<dbReference type="GO" id="GO:0006352">
    <property type="term" value="P:DNA-templated transcription initiation"/>
    <property type="evidence" value="ECO:0007669"/>
    <property type="project" value="InterPro"/>
</dbReference>
<dbReference type="InterPro" id="IPR013325">
    <property type="entry name" value="RNA_pol_sigma_r2"/>
</dbReference>